<evidence type="ECO:0000259" key="2">
    <source>
        <dbReference type="Pfam" id="PF18984"/>
    </source>
</evidence>
<comment type="caution">
    <text evidence="3">The sequence shown here is derived from an EMBL/GenBank/DDBJ whole genome shotgun (WGS) entry which is preliminary data.</text>
</comment>
<evidence type="ECO:0000259" key="1">
    <source>
        <dbReference type="Pfam" id="PF18983"/>
    </source>
</evidence>
<dbReference type="Pfam" id="PF18983">
    <property type="entry name" value="DUF5717"/>
    <property type="match status" value="1"/>
</dbReference>
<dbReference type="AlphaFoldDB" id="A0A7W8M5I5"/>
<gene>
    <name evidence="3" type="ORF">HNP82_001719</name>
</gene>
<organism evidence="3 4">
    <name type="scientific">Catenibacillus scindens</name>
    <dbReference type="NCBI Taxonomy" id="673271"/>
    <lineage>
        <taxon>Bacteria</taxon>
        <taxon>Bacillati</taxon>
        <taxon>Bacillota</taxon>
        <taxon>Clostridia</taxon>
        <taxon>Lachnospirales</taxon>
        <taxon>Lachnospiraceae</taxon>
        <taxon>Catenibacillus</taxon>
    </lineage>
</organism>
<dbReference type="EMBL" id="JACHFW010000005">
    <property type="protein sequence ID" value="MBB5264592.1"/>
    <property type="molecule type" value="Genomic_DNA"/>
</dbReference>
<dbReference type="InterPro" id="IPR043775">
    <property type="entry name" value="DUF5717_N"/>
</dbReference>
<dbReference type="InterPro" id="IPR043774">
    <property type="entry name" value="DUF5717_C"/>
</dbReference>
<dbReference type="Proteomes" id="UP000543642">
    <property type="component" value="Unassembled WGS sequence"/>
</dbReference>
<keyword evidence="4" id="KW-1185">Reference proteome</keyword>
<feature type="domain" description="DUF5717" evidence="2">
    <location>
        <begin position="1"/>
        <end position="867"/>
    </location>
</feature>
<protein>
    <recommendedName>
        <fullName evidence="5">DUF5717 domain-containing protein</fullName>
    </recommendedName>
</protein>
<evidence type="ECO:0000313" key="3">
    <source>
        <dbReference type="EMBL" id="MBB5264592.1"/>
    </source>
</evidence>
<reference evidence="3 4" key="1">
    <citation type="submission" date="2020-08" db="EMBL/GenBank/DDBJ databases">
        <title>Genomic Encyclopedia of Type Strains, Phase IV (KMG-IV): sequencing the most valuable type-strain genomes for metagenomic binning, comparative biology and taxonomic classification.</title>
        <authorList>
            <person name="Goeker M."/>
        </authorList>
    </citation>
    <scope>NUCLEOTIDE SEQUENCE [LARGE SCALE GENOMIC DNA]</scope>
    <source>
        <strain evidence="3 4">DSM 106146</strain>
    </source>
</reference>
<proteinExistence type="predicted"/>
<evidence type="ECO:0000313" key="4">
    <source>
        <dbReference type="Proteomes" id="UP000543642"/>
    </source>
</evidence>
<dbReference type="RefSeq" id="WP_183773291.1">
    <property type="nucleotide sequence ID" value="NZ_JACHFW010000005.1"/>
</dbReference>
<accession>A0A7W8M5I5</accession>
<evidence type="ECO:0008006" key="5">
    <source>
        <dbReference type="Google" id="ProtNLM"/>
    </source>
</evidence>
<dbReference type="Pfam" id="PF18984">
    <property type="entry name" value="DUF5717_N"/>
    <property type="match status" value="1"/>
</dbReference>
<feature type="domain" description="DUF5717" evidence="1">
    <location>
        <begin position="870"/>
        <end position="1176"/>
    </location>
</feature>
<sequence length="1180" mass="139141">MKEKISLLSKGIFEYEKPDIVVSEETVRIEAEAQTVYTGSFDVTSINGLPVRAMVFSSNKLVACQESSIVGTQCRVNYTFDPKTLEPGETIEGHFSIISNGGEIAIPFSAHVCMPFCRTSIGDIKDLYQFTRLAQSNWHEAVKLFRSTDFSRVFLVNKKHGHIYENLIRSRNTNQALEEFLCTIKRKQPVNIRVSQDEIYLENVDETLSERLLIEKDTWGYARLFVKTVGDFVKVYKKELTTEDFLGSYYELEYMIYPEAFRQGNNYGKIIISTFQKTIEIPVNCIQEVKDVQQTQRRSVRSSVYDIFNNFLKLSMDRMSREDWIRQTREAIDCCRNNSNELIYELMEAHFSILAGEEDNAHEILDGKNGREIRHYSVVYYGYYLYLTSLLRKDEDYTRFALDKIESDYGRQYDYWQLLWFIFHMTDKLSPQKRFLLVKDQFSKGCRSPLMYWEAVKAMNEEPSLMREFGRFEIQLMTWASHNDCLKMDVIYQFAEVCVHSRVFDELALNTLIELCEIYENKELLMAVCSMLIKGHKTDFKYNRWYALGIESSLRLTDIYEYYMYSLDESKAEDLPLGVLIYFNYDNQMSVSKKAFIYAYVVNHRDALPKIYRDYENIIKAFTYEQLKKGYISRNMVVLYHQFVTMERMNTKTAGFLPKVLFKYQVFCDHPGISGVIVSHREVENEAYYPLNDGLAFVDIYMDEYQLVFVDKDENRYIGSVEYTMSRLMDDSGLLKECYRMEPSQPMILLNRSERAMKYQKMDEASIDIYKRTLKLPNIRKEYQKNVLKNLIDFYYDNYEGETLEKYLLRLDIQLMDTAERGRIIEYYIQRGLYEKALEAIKIYGYENIQDKKLMRLCSRIIRSTDFSQDSLMTEMAYYTFSCGKYDDVILEYLIKYYLGTTKDLYAIWKAAKDFEVNAFVLEEKLICQILFCESYVDSGMAVFASYYKSRPDSRIVRAFLAFYCYNYLVRGAQTDDALFGYVEIELDQLEQASEVCTLALLKYYSQSGDALKGHEDWVRRQLGFFMEKDIILPFFKAFASIADLPEEILDRVYVQYCTNPKNTVTICYEYHEEGKPDGEYIIEDMPNVFCGIFVKAFTIFANEEVKYHITEKNGYGETITDGQSLKGEERDEREPHNGRQWIDQMLCLAREDADIQLEENMEKFESWRYMSKKLFDMIQ</sequence>
<name>A0A7W8M5I5_9FIRM</name>